<dbReference type="SUPFAM" id="SSF55874">
    <property type="entry name" value="ATPase domain of HSP90 chaperone/DNA topoisomerase II/histidine kinase"/>
    <property type="match status" value="1"/>
</dbReference>
<dbReference type="EMBL" id="BAABYW010000002">
    <property type="protein sequence ID" value="GAA6410903.1"/>
    <property type="molecule type" value="Genomic_DNA"/>
</dbReference>
<dbReference type="Proteomes" id="UP001600943">
    <property type="component" value="Unassembled WGS sequence"/>
</dbReference>
<reference evidence="1 2" key="1">
    <citation type="submission" date="2024-04" db="EMBL/GenBank/DDBJ databases">
        <title>Defined microbial consortia suppress multidrug-resistant proinflammatory Enterobacteriaceae via ecological control.</title>
        <authorList>
            <person name="Furuichi M."/>
            <person name="Kawaguchi T."/>
            <person name="Pust M."/>
            <person name="Yasuma K."/>
            <person name="Plichta D."/>
            <person name="Hasegawa N."/>
            <person name="Ohya T."/>
            <person name="Bhattarai S."/>
            <person name="Sasajima S."/>
            <person name="Aoto Y."/>
            <person name="Tuganbaev T."/>
            <person name="Yaginuma M."/>
            <person name="Ueda M."/>
            <person name="Okahashi N."/>
            <person name="Amafuji K."/>
            <person name="Kiridooshi Y."/>
            <person name="Sugita K."/>
            <person name="Strazar M."/>
            <person name="Skelly A."/>
            <person name="Suda W."/>
            <person name="Hattori M."/>
            <person name="Nakamoto N."/>
            <person name="Caballero S."/>
            <person name="Norman J."/>
            <person name="Olle B."/>
            <person name="Tanoue T."/>
            <person name="Arita M."/>
            <person name="Bucci V."/>
            <person name="Atarashi K."/>
            <person name="Xavier R."/>
            <person name="Honda K."/>
        </authorList>
    </citation>
    <scope>NUCLEOTIDE SEQUENCE [LARGE SCALE GENOMIC DNA]</scope>
    <source>
        <strain evidence="2">k04-0078-D8-1</strain>
    </source>
</reference>
<sequence>MHGLEQKAGNGRILIKGTREGEDIIIDIMDNGIGFSKLSLENLDLDFISPDDTRSYEDT</sequence>
<dbReference type="InterPro" id="IPR036890">
    <property type="entry name" value="HATPase_C_sf"/>
</dbReference>
<evidence type="ECO:0000313" key="2">
    <source>
        <dbReference type="Proteomes" id="UP001600943"/>
    </source>
</evidence>
<organism evidence="1 2">
    <name type="scientific">Blautia hominis</name>
    <dbReference type="NCBI Taxonomy" id="2025493"/>
    <lineage>
        <taxon>Bacteria</taxon>
        <taxon>Bacillati</taxon>
        <taxon>Bacillota</taxon>
        <taxon>Clostridia</taxon>
        <taxon>Lachnospirales</taxon>
        <taxon>Lachnospiraceae</taxon>
        <taxon>Blautia</taxon>
    </lineage>
</organism>
<protein>
    <submittedName>
        <fullName evidence="1">Uncharacterized protein</fullName>
    </submittedName>
</protein>
<keyword evidence="2" id="KW-1185">Reference proteome</keyword>
<dbReference type="Gene3D" id="3.30.565.10">
    <property type="entry name" value="Histidine kinase-like ATPase, C-terminal domain"/>
    <property type="match status" value="1"/>
</dbReference>
<evidence type="ECO:0000313" key="1">
    <source>
        <dbReference type="EMBL" id="GAA6410903.1"/>
    </source>
</evidence>
<comment type="caution">
    <text evidence="1">The sequence shown here is derived from an EMBL/GenBank/DDBJ whole genome shotgun (WGS) entry which is preliminary data.</text>
</comment>
<gene>
    <name evidence="1" type="ORF">K040078D81_50200</name>
</gene>
<name>A0ABQ0BHT7_9FIRM</name>
<dbReference type="RefSeq" id="WP_288890259.1">
    <property type="nucleotide sequence ID" value="NZ_BAABYW010000002.1"/>
</dbReference>
<accession>A0ABQ0BHT7</accession>
<proteinExistence type="predicted"/>